<gene>
    <name evidence="1" type="ORF">CBP34_04690</name>
</gene>
<proteinExistence type="predicted"/>
<dbReference type="Proteomes" id="UP000194432">
    <property type="component" value="Chromosome 1"/>
</dbReference>
<evidence type="ECO:0000313" key="2">
    <source>
        <dbReference type="Proteomes" id="UP000194432"/>
    </source>
</evidence>
<keyword evidence="2" id="KW-1185">Reference proteome</keyword>
<name>A0A240U104_9BURK</name>
<reference evidence="1 2" key="1">
    <citation type="submission" date="2017-05" db="EMBL/GenBank/DDBJ databases">
        <title>Polyphasic characterization of four soil-derived phenanthrene-degrading Acidovorax strains and proposal of Acidovorax phenanthrenivorans sp. nov.</title>
        <authorList>
            <person name="Singleton D.R."/>
            <person name="Lee J."/>
            <person name="Dickey A.N."/>
            <person name="Stroud A."/>
            <person name="Scholl E.H."/>
            <person name="Wright F.A."/>
            <person name="Aitken M.D."/>
        </authorList>
    </citation>
    <scope>NUCLEOTIDE SEQUENCE [LARGE SCALE GENOMIC DNA]</scope>
    <source>
        <strain evidence="1">NA3</strain>
    </source>
</reference>
<accession>A0A240U104</accession>
<dbReference type="KEGG" id="acin:CBP34_04690"/>
<sequence length="125" mass="13279">MHTSQSMVRVRWWILAWFLMSLGVATTSPMVQPRKMLDVVCSTGGALKVFALNDDGTVEPDSATLNCPQCLVGGAPPLAAFSLLPATVAVTNLPLFHPTPRAVAATAAPPPARAPPFFSEPILKR</sequence>
<protein>
    <recommendedName>
        <fullName evidence="3">DUF2946 domain-containing protein</fullName>
    </recommendedName>
</protein>
<evidence type="ECO:0000313" key="1">
    <source>
        <dbReference type="EMBL" id="ART51104.1"/>
    </source>
</evidence>
<evidence type="ECO:0008006" key="3">
    <source>
        <dbReference type="Google" id="ProtNLM"/>
    </source>
</evidence>
<dbReference type="EMBL" id="CP021361">
    <property type="protein sequence ID" value="ART51104.1"/>
    <property type="molecule type" value="Genomic_DNA"/>
</dbReference>
<organism evidence="1 2">
    <name type="scientific">Acidovorax carolinensis</name>
    <dbReference type="NCBI Taxonomy" id="553814"/>
    <lineage>
        <taxon>Bacteria</taxon>
        <taxon>Pseudomonadati</taxon>
        <taxon>Pseudomonadota</taxon>
        <taxon>Betaproteobacteria</taxon>
        <taxon>Burkholderiales</taxon>
        <taxon>Comamonadaceae</taxon>
        <taxon>Acidovorax</taxon>
    </lineage>
</organism>
<dbReference type="AlphaFoldDB" id="A0A240U104"/>